<evidence type="ECO:0000313" key="1">
    <source>
        <dbReference type="EMBL" id="VDO83189.1"/>
    </source>
</evidence>
<dbReference type="Proteomes" id="UP000050761">
    <property type="component" value="Unassembled WGS sequence"/>
</dbReference>
<organism evidence="2 3">
    <name type="scientific">Heligmosomoides polygyrus</name>
    <name type="common">Parasitic roundworm</name>
    <dbReference type="NCBI Taxonomy" id="6339"/>
    <lineage>
        <taxon>Eukaryota</taxon>
        <taxon>Metazoa</taxon>
        <taxon>Ecdysozoa</taxon>
        <taxon>Nematoda</taxon>
        <taxon>Chromadorea</taxon>
        <taxon>Rhabditida</taxon>
        <taxon>Rhabditina</taxon>
        <taxon>Rhabditomorpha</taxon>
        <taxon>Strongyloidea</taxon>
        <taxon>Heligmosomidae</taxon>
        <taxon>Heligmosomoides</taxon>
    </lineage>
</organism>
<proteinExistence type="predicted"/>
<reference evidence="1 2" key="1">
    <citation type="submission" date="2018-11" db="EMBL/GenBank/DDBJ databases">
        <authorList>
            <consortium name="Pathogen Informatics"/>
        </authorList>
    </citation>
    <scope>NUCLEOTIDE SEQUENCE [LARGE SCALE GENOMIC DNA]</scope>
</reference>
<reference evidence="3" key="2">
    <citation type="submission" date="2019-09" db="UniProtKB">
        <authorList>
            <consortium name="WormBaseParasite"/>
        </authorList>
    </citation>
    <scope>IDENTIFICATION</scope>
</reference>
<dbReference type="WBParaSite" id="HPBE_0000999801-mRNA-1">
    <property type="protein sequence ID" value="HPBE_0000999801-mRNA-1"/>
    <property type="gene ID" value="HPBE_0000999801"/>
</dbReference>
<evidence type="ECO:0000313" key="2">
    <source>
        <dbReference type="Proteomes" id="UP000050761"/>
    </source>
</evidence>
<keyword evidence="2" id="KW-1185">Reference proteome</keyword>
<gene>
    <name evidence="1" type="ORF">HPBE_LOCUS9999</name>
</gene>
<dbReference type="EMBL" id="UZAH01026617">
    <property type="protein sequence ID" value="VDO83189.1"/>
    <property type="molecule type" value="Genomic_DNA"/>
</dbReference>
<evidence type="ECO:0000313" key="3">
    <source>
        <dbReference type="WBParaSite" id="HPBE_0000999801-mRNA-1"/>
    </source>
</evidence>
<accession>A0A183FQI5</accession>
<dbReference type="AlphaFoldDB" id="A0A183FQI5"/>
<protein>
    <submittedName>
        <fullName evidence="1 3">Uncharacterized protein</fullName>
    </submittedName>
</protein>
<sequence>MRSTENEVVANEREGSCCDFSRVVTDKEAAVISRVWLPTVTIVDETWKKTTDTIRQAAQSELGNMKPRRRKVLNMIIVECDEILEMVAVFL</sequence>
<name>A0A183FQI5_HELPZ</name>
<accession>A0A3P7YZR8</accession>